<dbReference type="NCBIfam" id="TIGR01181">
    <property type="entry name" value="dTDP_gluc_dehyt"/>
    <property type="match status" value="1"/>
</dbReference>
<dbReference type="RefSeq" id="WP_126601466.1">
    <property type="nucleotide sequence ID" value="NZ_BIFQ01000002.1"/>
</dbReference>
<dbReference type="Gene3D" id="3.90.25.10">
    <property type="entry name" value="UDP-galactose 4-epimerase, domain 1"/>
    <property type="match status" value="1"/>
</dbReference>
<dbReference type="InterPro" id="IPR005888">
    <property type="entry name" value="dTDP_Gluc_deHydtase"/>
</dbReference>
<comment type="cofactor">
    <cofactor evidence="2 8">
        <name>NAD(+)</name>
        <dbReference type="ChEBI" id="CHEBI:57540"/>
    </cofactor>
</comment>
<dbReference type="PANTHER" id="PTHR43000">
    <property type="entry name" value="DTDP-D-GLUCOSE 4,6-DEHYDRATASE-RELATED"/>
    <property type="match status" value="1"/>
</dbReference>
<evidence type="ECO:0000313" key="11">
    <source>
        <dbReference type="Proteomes" id="UP000287224"/>
    </source>
</evidence>
<sequence>MRILVTGGAGFIGSTFVRHILATYPTDEIVVLDKLTYAGNLANLPPLSTTPRLSFIKGDICDETIVEQAMSDCDTVVHFAAETHVDRSLLQARDFMRTNVQGTYVLLEVARRQQVRHFLHISTDEVYGNACSPDGVSRPSQETDTLLPLSPYAASKVGADTLAFSYWASYGLPVTITRCSNNYGPYQYPEKQLPLFILNALEDRPLPVYGHGEHSRDWIHVQDHVEALTLILHQPESRVIGQIFNIGAHEERSTLQNARVVLEILEKPESLLSFVEDRPGNVQRHAVDTSKIARQLGWRARIPFAVGLRQTIDWYHAHPTWINTIKEQRNEFLAAALQRGMQSRSVDGVAH</sequence>
<dbReference type="GO" id="GO:0008460">
    <property type="term" value="F:dTDP-glucose 4,6-dehydratase activity"/>
    <property type="evidence" value="ECO:0007669"/>
    <property type="project" value="UniProtKB-EC"/>
</dbReference>
<protein>
    <recommendedName>
        <fullName evidence="5 8">dTDP-glucose 4,6-dehydratase</fullName>
        <ecNumber evidence="4 8">4.2.1.46</ecNumber>
    </recommendedName>
</protein>
<evidence type="ECO:0000256" key="2">
    <source>
        <dbReference type="ARBA" id="ARBA00001911"/>
    </source>
</evidence>
<keyword evidence="6" id="KW-0520">NAD</keyword>
<proteinExistence type="inferred from homology"/>
<name>A0A401ZQB1_9CHLR</name>
<dbReference type="EC" id="4.2.1.46" evidence="4 8"/>
<dbReference type="InterPro" id="IPR016040">
    <property type="entry name" value="NAD(P)-bd_dom"/>
</dbReference>
<dbReference type="SUPFAM" id="SSF51735">
    <property type="entry name" value="NAD(P)-binding Rossmann-fold domains"/>
    <property type="match status" value="1"/>
</dbReference>
<dbReference type="AlphaFoldDB" id="A0A401ZQB1"/>
<evidence type="ECO:0000256" key="7">
    <source>
        <dbReference type="ARBA" id="ARBA00023239"/>
    </source>
</evidence>
<feature type="domain" description="NAD(P)-binding" evidence="9">
    <location>
        <begin position="4"/>
        <end position="310"/>
    </location>
</feature>
<reference evidence="11" key="1">
    <citation type="submission" date="2018-12" db="EMBL/GenBank/DDBJ databases">
        <title>Tengunoibacter tsumagoiensis gen. nov., sp. nov., Dictyobacter kobayashii sp. nov., D. alpinus sp. nov., and D. joshuensis sp. nov. and description of Dictyobacteraceae fam. nov. within the order Ktedonobacterales isolated from Tengu-no-mugimeshi.</title>
        <authorList>
            <person name="Wang C.M."/>
            <person name="Zheng Y."/>
            <person name="Sakai Y."/>
            <person name="Toyoda A."/>
            <person name="Minakuchi Y."/>
            <person name="Abe K."/>
            <person name="Yokota A."/>
            <person name="Yabe S."/>
        </authorList>
    </citation>
    <scope>NUCLEOTIDE SEQUENCE [LARGE SCALE GENOMIC DNA]</scope>
    <source>
        <strain evidence="11">S-27</strain>
    </source>
</reference>
<dbReference type="CDD" id="cd05246">
    <property type="entry name" value="dTDP_GD_SDR_e"/>
    <property type="match status" value="1"/>
</dbReference>
<dbReference type="Proteomes" id="UP000287224">
    <property type="component" value="Unassembled WGS sequence"/>
</dbReference>
<dbReference type="OrthoDB" id="9803061at2"/>
<evidence type="ECO:0000256" key="6">
    <source>
        <dbReference type="ARBA" id="ARBA00023027"/>
    </source>
</evidence>
<evidence type="ECO:0000256" key="4">
    <source>
        <dbReference type="ARBA" id="ARBA00011990"/>
    </source>
</evidence>
<gene>
    <name evidence="10" type="ORF">KDAU_63410</name>
</gene>
<dbReference type="InterPro" id="IPR036291">
    <property type="entry name" value="NAD(P)-bd_dom_sf"/>
</dbReference>
<evidence type="ECO:0000256" key="5">
    <source>
        <dbReference type="ARBA" id="ARBA00016977"/>
    </source>
</evidence>
<comment type="similarity">
    <text evidence="3 8">Belongs to the NAD(P)-dependent epimerase/dehydratase family. dTDP-glucose dehydratase subfamily.</text>
</comment>
<dbReference type="EMBL" id="BIFQ01000002">
    <property type="protein sequence ID" value="GCE09012.1"/>
    <property type="molecule type" value="Genomic_DNA"/>
</dbReference>
<evidence type="ECO:0000256" key="3">
    <source>
        <dbReference type="ARBA" id="ARBA00008178"/>
    </source>
</evidence>
<dbReference type="Gene3D" id="3.40.50.720">
    <property type="entry name" value="NAD(P)-binding Rossmann-like Domain"/>
    <property type="match status" value="1"/>
</dbReference>
<keyword evidence="7 8" id="KW-0456">Lyase</keyword>
<dbReference type="GO" id="GO:0009225">
    <property type="term" value="P:nucleotide-sugar metabolic process"/>
    <property type="evidence" value="ECO:0007669"/>
    <property type="project" value="InterPro"/>
</dbReference>
<accession>A0A401ZQB1</accession>
<evidence type="ECO:0000259" key="9">
    <source>
        <dbReference type="Pfam" id="PF16363"/>
    </source>
</evidence>
<dbReference type="FunFam" id="3.40.50.720:FF:000304">
    <property type="entry name" value="UDP-glucose 4,6-dehydratase"/>
    <property type="match status" value="1"/>
</dbReference>
<keyword evidence="11" id="KW-1185">Reference proteome</keyword>
<evidence type="ECO:0000256" key="8">
    <source>
        <dbReference type="RuleBase" id="RU004473"/>
    </source>
</evidence>
<dbReference type="Pfam" id="PF16363">
    <property type="entry name" value="GDP_Man_Dehyd"/>
    <property type="match status" value="1"/>
</dbReference>
<comment type="caution">
    <text evidence="10">The sequence shown here is derived from an EMBL/GenBank/DDBJ whole genome shotgun (WGS) entry which is preliminary data.</text>
</comment>
<evidence type="ECO:0000256" key="1">
    <source>
        <dbReference type="ARBA" id="ARBA00001539"/>
    </source>
</evidence>
<organism evidence="10 11">
    <name type="scientific">Dictyobacter aurantiacus</name>
    <dbReference type="NCBI Taxonomy" id="1936993"/>
    <lineage>
        <taxon>Bacteria</taxon>
        <taxon>Bacillati</taxon>
        <taxon>Chloroflexota</taxon>
        <taxon>Ktedonobacteria</taxon>
        <taxon>Ktedonobacterales</taxon>
        <taxon>Dictyobacteraceae</taxon>
        <taxon>Dictyobacter</taxon>
    </lineage>
</organism>
<evidence type="ECO:0000313" key="10">
    <source>
        <dbReference type="EMBL" id="GCE09012.1"/>
    </source>
</evidence>
<comment type="catalytic activity">
    <reaction evidence="1 8">
        <text>dTDP-alpha-D-glucose = dTDP-4-dehydro-6-deoxy-alpha-D-glucose + H2O</text>
        <dbReference type="Rhea" id="RHEA:17221"/>
        <dbReference type="ChEBI" id="CHEBI:15377"/>
        <dbReference type="ChEBI" id="CHEBI:57477"/>
        <dbReference type="ChEBI" id="CHEBI:57649"/>
        <dbReference type="EC" id="4.2.1.46"/>
    </reaction>
</comment>